<proteinExistence type="predicted"/>
<keyword evidence="3" id="KW-1185">Reference proteome</keyword>
<organism evidence="2 3">
    <name type="scientific">Phlyctema vagabunda</name>
    <dbReference type="NCBI Taxonomy" id="108571"/>
    <lineage>
        <taxon>Eukaryota</taxon>
        <taxon>Fungi</taxon>
        <taxon>Dikarya</taxon>
        <taxon>Ascomycota</taxon>
        <taxon>Pezizomycotina</taxon>
        <taxon>Leotiomycetes</taxon>
        <taxon>Helotiales</taxon>
        <taxon>Dermateaceae</taxon>
        <taxon>Phlyctema</taxon>
    </lineage>
</organism>
<dbReference type="EMBL" id="JBFCZG010000007">
    <property type="protein sequence ID" value="KAL3420379.1"/>
    <property type="molecule type" value="Genomic_DNA"/>
</dbReference>
<name>A0ABR4PAN7_9HELO</name>
<comment type="caution">
    <text evidence="2">The sequence shown here is derived from an EMBL/GenBank/DDBJ whole genome shotgun (WGS) entry which is preliminary data.</text>
</comment>
<accession>A0ABR4PAN7</accession>
<dbReference type="PANTHER" id="PTHR33112">
    <property type="entry name" value="DOMAIN PROTEIN, PUTATIVE-RELATED"/>
    <property type="match status" value="1"/>
</dbReference>
<reference evidence="2 3" key="1">
    <citation type="submission" date="2024-06" db="EMBL/GenBank/DDBJ databases">
        <title>Complete genome of Phlyctema vagabunda strain 19-DSS-EL-015.</title>
        <authorList>
            <person name="Fiorenzani C."/>
        </authorList>
    </citation>
    <scope>NUCLEOTIDE SEQUENCE [LARGE SCALE GENOMIC DNA]</scope>
    <source>
        <strain evidence="2 3">19-DSS-EL-015</strain>
    </source>
</reference>
<sequence length="574" mass="64345">MDGPCKRWLGLQTAPPIGHLREENVSRITQLLKDSDHLRETLFFPARVLDLEAQSPQLRLVTRDEVLEKGLKTPDYVALSYCWGTTPEASKQSMTTSSNLRERKANIDIQTVSVVIRDAVTVCRTFRIRYLWVDALCIIQDDILDWERESSIMGVLYRSAYFTIGAASSESCDQSFLDISLPVIELPFSSSLDSGVKGTYRITARGDSDGNGDAVNAVQDLNGSWMKRGWVVQERFLAHRLLIFGGNMVHAEFGQKTATLPRITSTDLSYYTWRGLMKDYSSCQIGFNVDKLPAISGLAELFADALEDQYNAGLWKKDMFRILFWYVSIGVYDPTRIPFAGLLKSLEAPRPYVAPSWSFLRQDKCIWFRLSQMNGGEDSQPQCEIVDARCYSNGSNLYGTISGGFLVISAKTCPLDVASLAPMWPTNLIRYRWAVTPSLEVCLDWDPEPEIICENGFLLMLLGSFPDPGVGSCGCEDKSDAPSAFYQTILYEDEDECLNETDSILSDGPDTEFCHTCFVAPENHCAYGLLLYPAKEAGNFYRVGVFSTKPKRARPFSGGLNLCDSWETQTLRII</sequence>
<dbReference type="PANTHER" id="PTHR33112:SF16">
    <property type="entry name" value="HETEROKARYON INCOMPATIBILITY DOMAIN-CONTAINING PROTEIN"/>
    <property type="match status" value="1"/>
</dbReference>
<protein>
    <recommendedName>
        <fullName evidence="1">Heterokaryon incompatibility domain-containing protein</fullName>
    </recommendedName>
</protein>
<evidence type="ECO:0000313" key="2">
    <source>
        <dbReference type="EMBL" id="KAL3420379.1"/>
    </source>
</evidence>
<evidence type="ECO:0000313" key="3">
    <source>
        <dbReference type="Proteomes" id="UP001629113"/>
    </source>
</evidence>
<feature type="domain" description="Heterokaryon incompatibility" evidence="1">
    <location>
        <begin position="76"/>
        <end position="234"/>
    </location>
</feature>
<gene>
    <name evidence="2" type="ORF">PVAG01_08878</name>
</gene>
<dbReference type="InterPro" id="IPR010730">
    <property type="entry name" value="HET"/>
</dbReference>
<dbReference type="Pfam" id="PF06985">
    <property type="entry name" value="HET"/>
    <property type="match status" value="1"/>
</dbReference>
<evidence type="ECO:0000259" key="1">
    <source>
        <dbReference type="Pfam" id="PF06985"/>
    </source>
</evidence>
<dbReference type="Proteomes" id="UP001629113">
    <property type="component" value="Unassembled WGS sequence"/>
</dbReference>